<evidence type="ECO:0000256" key="13">
    <source>
        <dbReference type="ARBA" id="ARBA00023237"/>
    </source>
</evidence>
<evidence type="ECO:0000256" key="9">
    <source>
        <dbReference type="ARBA" id="ARBA00023065"/>
    </source>
</evidence>
<dbReference type="InterPro" id="IPR012910">
    <property type="entry name" value="Plug_dom"/>
</dbReference>
<gene>
    <name evidence="20" type="primary">cntO_1</name>
    <name evidence="20" type="ORF">LMG29542_05530</name>
</gene>
<keyword evidence="8" id="KW-0408">Iron</keyword>
<evidence type="ECO:0000256" key="5">
    <source>
        <dbReference type="ARBA" id="ARBA00022496"/>
    </source>
</evidence>
<keyword evidence="5" id="KW-0410">Iron transport</keyword>
<feature type="signal peptide" evidence="17">
    <location>
        <begin position="1"/>
        <end position="30"/>
    </location>
</feature>
<keyword evidence="9" id="KW-0406">Ion transport</keyword>
<evidence type="ECO:0000256" key="12">
    <source>
        <dbReference type="ARBA" id="ARBA00023170"/>
    </source>
</evidence>
<feature type="chain" id="PRO_5027014811" evidence="17">
    <location>
        <begin position="31"/>
        <end position="739"/>
    </location>
</feature>
<feature type="compositionally biased region" description="Polar residues" evidence="16">
    <location>
        <begin position="63"/>
        <end position="77"/>
    </location>
</feature>
<dbReference type="InterPro" id="IPR000531">
    <property type="entry name" value="Beta-barrel_TonB"/>
</dbReference>
<keyword evidence="13 14" id="KW-0998">Cell outer membrane</keyword>
<accession>A0A6J5ELX5</accession>
<evidence type="ECO:0000256" key="17">
    <source>
        <dbReference type="SAM" id="SignalP"/>
    </source>
</evidence>
<name>A0A6J5ELX5_9BURK</name>
<evidence type="ECO:0000256" key="14">
    <source>
        <dbReference type="PROSITE-ProRule" id="PRU01360"/>
    </source>
</evidence>
<keyword evidence="10 15" id="KW-0798">TonB box</keyword>
<evidence type="ECO:0000256" key="8">
    <source>
        <dbReference type="ARBA" id="ARBA00023004"/>
    </source>
</evidence>
<reference evidence="20 21" key="1">
    <citation type="submission" date="2020-04" db="EMBL/GenBank/DDBJ databases">
        <authorList>
            <person name="De Canck E."/>
        </authorList>
    </citation>
    <scope>NUCLEOTIDE SEQUENCE [LARGE SCALE GENOMIC DNA]</scope>
    <source>
        <strain evidence="20 21">LMG 29542</strain>
    </source>
</reference>
<proteinExistence type="inferred from homology"/>
<dbReference type="AlphaFoldDB" id="A0A6J5ELX5"/>
<evidence type="ECO:0000256" key="16">
    <source>
        <dbReference type="SAM" id="MobiDB-lite"/>
    </source>
</evidence>
<keyword evidence="4 14" id="KW-1134">Transmembrane beta strand</keyword>
<sequence length="739" mass="80640">MELTRAYPSTIVMVVSAVFAAILFGKTAQAQQNQPLDAKPTQAPVELKAIVVNAPKMTAAPDNVNNPDQTVNASKTGTPLGDLPMSVQEVPRGILDEQGATSLQEAIRNGNFSGVNYGGTDSKGFTDHFMIRGLQAQTFDDGFSDGDQVNGPTHSLLGVERIEVLEGPGSALLGSGPPGGSINLIHYTPSAQLHWGGSIQAGSFGTVNGTAYVTGPTGIDGLNYRVDVGGGRSDGYRDLASWNKEIRPDLQWTIGDHKIEFSIDAQDYMATPDSYGLIYYKGAPISNVPFDAKYSTPFANAHGNYVRATLSDEWRISDYLTVNNRLSYLHHTLDFYSNGDSTHAKIKGNTFTGRQLRDQDDSLNTLDYQLEPVWKFSTGGIHHTLLTGFEYLDQDLNSAKTTADLPDIDNIFAPAPPETSVADLNFQCSPSHSCQNDHVRANFYSLYATDQVDVTDQLKVRAGVRKDWFGTSLTLNPVPGEPNRTANDGITLVQGNTYTRNDAPTSWNAGVLYKVTPWMTPYFGVSRSYLANFNSENTAFSIGPPESALQYELGVKWAFDDGRYVLNTALFDVKRDHVATPFGDDQIAFDSQRTRGAEASFDADLTPNWHVYANFTAEHARITDSPDTPGAVGTVPQGVPAYMANLWTTYRFSLFGTAGFHAGAGINYISRMTNGFANGYDWAPASLIENVQFGYAERHWGIDLNINNVTDQRYFIATNVVGAYLGPPLAAYVTLHEDF</sequence>
<dbReference type="GO" id="GO:0015344">
    <property type="term" value="F:siderophore uptake transmembrane transporter activity"/>
    <property type="evidence" value="ECO:0007669"/>
    <property type="project" value="TreeGrafter"/>
</dbReference>
<keyword evidence="3 14" id="KW-0813">Transport</keyword>
<evidence type="ECO:0000259" key="18">
    <source>
        <dbReference type="Pfam" id="PF00593"/>
    </source>
</evidence>
<comment type="similarity">
    <text evidence="2 14 15">Belongs to the TonB-dependent receptor family.</text>
</comment>
<evidence type="ECO:0000256" key="4">
    <source>
        <dbReference type="ARBA" id="ARBA00022452"/>
    </source>
</evidence>
<dbReference type="InterPro" id="IPR037066">
    <property type="entry name" value="Plug_dom_sf"/>
</dbReference>
<dbReference type="InterPro" id="IPR036942">
    <property type="entry name" value="Beta-barrel_TonB_sf"/>
</dbReference>
<feature type="region of interest" description="Disordered" evidence="16">
    <location>
        <begin position="58"/>
        <end position="84"/>
    </location>
</feature>
<evidence type="ECO:0000256" key="3">
    <source>
        <dbReference type="ARBA" id="ARBA00022448"/>
    </source>
</evidence>
<keyword evidence="7 17" id="KW-0732">Signal</keyword>
<dbReference type="Gene3D" id="2.40.170.20">
    <property type="entry name" value="TonB-dependent receptor, beta-barrel domain"/>
    <property type="match status" value="1"/>
</dbReference>
<dbReference type="CDD" id="cd01347">
    <property type="entry name" value="ligand_gated_channel"/>
    <property type="match status" value="1"/>
</dbReference>
<dbReference type="PANTHER" id="PTHR32552">
    <property type="entry name" value="FERRICHROME IRON RECEPTOR-RELATED"/>
    <property type="match status" value="1"/>
</dbReference>
<evidence type="ECO:0000256" key="15">
    <source>
        <dbReference type="RuleBase" id="RU003357"/>
    </source>
</evidence>
<evidence type="ECO:0000256" key="11">
    <source>
        <dbReference type="ARBA" id="ARBA00023136"/>
    </source>
</evidence>
<evidence type="ECO:0000256" key="6">
    <source>
        <dbReference type="ARBA" id="ARBA00022692"/>
    </source>
</evidence>
<evidence type="ECO:0000256" key="7">
    <source>
        <dbReference type="ARBA" id="ARBA00022729"/>
    </source>
</evidence>
<dbReference type="Pfam" id="PF07715">
    <property type="entry name" value="Plug"/>
    <property type="match status" value="1"/>
</dbReference>
<evidence type="ECO:0000256" key="10">
    <source>
        <dbReference type="ARBA" id="ARBA00023077"/>
    </source>
</evidence>
<evidence type="ECO:0000313" key="21">
    <source>
        <dbReference type="Proteomes" id="UP000494363"/>
    </source>
</evidence>
<dbReference type="GO" id="GO:0009279">
    <property type="term" value="C:cell outer membrane"/>
    <property type="evidence" value="ECO:0007669"/>
    <property type="project" value="UniProtKB-SubCell"/>
</dbReference>
<feature type="domain" description="TonB-dependent receptor plug" evidence="19">
    <location>
        <begin position="81"/>
        <end position="180"/>
    </location>
</feature>
<dbReference type="SUPFAM" id="SSF56935">
    <property type="entry name" value="Porins"/>
    <property type="match status" value="1"/>
</dbReference>
<evidence type="ECO:0000256" key="2">
    <source>
        <dbReference type="ARBA" id="ARBA00009810"/>
    </source>
</evidence>
<dbReference type="Proteomes" id="UP000494363">
    <property type="component" value="Unassembled WGS sequence"/>
</dbReference>
<dbReference type="Pfam" id="PF00593">
    <property type="entry name" value="TonB_dep_Rec_b-barrel"/>
    <property type="match status" value="1"/>
</dbReference>
<comment type="subcellular location">
    <subcellularLocation>
        <location evidence="1 14">Cell outer membrane</location>
        <topology evidence="1 14">Multi-pass membrane protein</topology>
    </subcellularLocation>
</comment>
<feature type="domain" description="TonB-dependent receptor-like beta-barrel" evidence="18">
    <location>
        <begin position="275"/>
        <end position="709"/>
    </location>
</feature>
<evidence type="ECO:0000259" key="19">
    <source>
        <dbReference type="Pfam" id="PF07715"/>
    </source>
</evidence>
<keyword evidence="21" id="KW-1185">Reference proteome</keyword>
<keyword evidence="6 14" id="KW-0812">Transmembrane</keyword>
<dbReference type="InterPro" id="IPR039426">
    <property type="entry name" value="TonB-dep_rcpt-like"/>
</dbReference>
<keyword evidence="11 14" id="KW-0472">Membrane</keyword>
<evidence type="ECO:0000313" key="20">
    <source>
        <dbReference type="EMBL" id="CAB3767183.1"/>
    </source>
</evidence>
<keyword evidence="12 20" id="KW-0675">Receptor</keyword>
<dbReference type="PANTHER" id="PTHR32552:SF68">
    <property type="entry name" value="FERRICHROME OUTER MEMBRANE TRANSPORTER_PHAGE RECEPTOR"/>
    <property type="match status" value="1"/>
</dbReference>
<dbReference type="Gene3D" id="2.170.130.10">
    <property type="entry name" value="TonB-dependent receptor, plug domain"/>
    <property type="match status" value="1"/>
</dbReference>
<dbReference type="PROSITE" id="PS52016">
    <property type="entry name" value="TONB_DEPENDENT_REC_3"/>
    <property type="match status" value="1"/>
</dbReference>
<protein>
    <submittedName>
        <fullName evidence="20">Metal-pseudopaline receptor CntO</fullName>
    </submittedName>
</protein>
<organism evidence="20 21">
    <name type="scientific">Paraburkholderia humisilvae</name>
    <dbReference type="NCBI Taxonomy" id="627669"/>
    <lineage>
        <taxon>Bacteria</taxon>
        <taxon>Pseudomonadati</taxon>
        <taxon>Pseudomonadota</taxon>
        <taxon>Betaproteobacteria</taxon>
        <taxon>Burkholderiales</taxon>
        <taxon>Burkholderiaceae</taxon>
        <taxon>Paraburkholderia</taxon>
    </lineage>
</organism>
<evidence type="ECO:0000256" key="1">
    <source>
        <dbReference type="ARBA" id="ARBA00004571"/>
    </source>
</evidence>
<dbReference type="EMBL" id="CADIKH010000032">
    <property type="protein sequence ID" value="CAB3767183.1"/>
    <property type="molecule type" value="Genomic_DNA"/>
</dbReference>